<proteinExistence type="predicted"/>
<sequence>MITLTYRKNKTGALHFHRAENGRQSYHLLRSIWSSIVGVDEQGRSLSNIDVRNPAKFGFGKEGVHKLAAYIAKYCGKDMDCRELDQKRYFASRGIPKPEMQSWPIASMTALGAVQTAFAIAESGLLDGAQFWYNKALDVIWIATGPHNGGDVLEPF</sequence>
<reference evidence="1 2" key="1">
    <citation type="journal article" date="2024" name="Chem. Sci.">
        <title>Discovery of megapolipeptins by genome mining of a Burkholderiales bacteria collection.</title>
        <authorList>
            <person name="Paulo B.S."/>
            <person name="Recchia M.J.J."/>
            <person name="Lee S."/>
            <person name="Fergusson C.H."/>
            <person name="Romanowski S.B."/>
            <person name="Hernandez A."/>
            <person name="Krull N."/>
            <person name="Liu D.Y."/>
            <person name="Cavanagh H."/>
            <person name="Bos A."/>
            <person name="Gray C.A."/>
            <person name="Murphy B.T."/>
            <person name="Linington R.G."/>
            <person name="Eustaquio A.S."/>
        </authorList>
    </citation>
    <scope>NUCLEOTIDE SEQUENCE [LARGE SCALE GENOMIC DNA]</scope>
    <source>
        <strain evidence="1 2">RL21-008-BIB-B</strain>
    </source>
</reference>
<dbReference type="Proteomes" id="UP001629214">
    <property type="component" value="Unassembled WGS sequence"/>
</dbReference>
<organism evidence="1 2">
    <name type="scientific">Herbaspirillum rhizosphaerae</name>
    <dbReference type="NCBI Taxonomy" id="346179"/>
    <lineage>
        <taxon>Bacteria</taxon>
        <taxon>Pseudomonadati</taxon>
        <taxon>Pseudomonadota</taxon>
        <taxon>Betaproteobacteria</taxon>
        <taxon>Burkholderiales</taxon>
        <taxon>Oxalobacteraceae</taxon>
        <taxon>Herbaspirillum</taxon>
    </lineage>
</organism>
<comment type="caution">
    <text evidence="1">The sequence shown here is derived from an EMBL/GenBank/DDBJ whole genome shotgun (WGS) entry which is preliminary data.</text>
</comment>
<dbReference type="EMBL" id="JAQQFR010000009">
    <property type="protein sequence ID" value="MFL9879560.1"/>
    <property type="molecule type" value="Genomic_DNA"/>
</dbReference>
<gene>
    <name evidence="1" type="ORF">PQR63_14270</name>
</gene>
<evidence type="ECO:0000313" key="2">
    <source>
        <dbReference type="Proteomes" id="UP001629214"/>
    </source>
</evidence>
<name>A0ABW8ZAM6_9BURK</name>
<dbReference type="RefSeq" id="WP_408168601.1">
    <property type="nucleotide sequence ID" value="NZ_JAQQFR010000009.1"/>
</dbReference>
<evidence type="ECO:0000313" key="1">
    <source>
        <dbReference type="EMBL" id="MFL9879560.1"/>
    </source>
</evidence>
<protein>
    <submittedName>
        <fullName evidence="1">Uncharacterized protein</fullName>
    </submittedName>
</protein>
<accession>A0ABW8ZAM6</accession>
<keyword evidence="2" id="KW-1185">Reference proteome</keyword>